<sequence>MDIKVEHFPEKNRFEAHFEDNQVAFVEYALNNNVFDILHTIVPSSLEGQGIAGQIVKTAYAYAKSKGYDLRGSCSYANVWLKRHPL</sequence>
<evidence type="ECO:0000313" key="3">
    <source>
        <dbReference type="Proteomes" id="UP000018439"/>
    </source>
</evidence>
<protein>
    <recommendedName>
        <fullName evidence="1">N-acetyltransferase domain-containing protein</fullName>
    </recommendedName>
</protein>
<feature type="domain" description="N-acetyltransferase" evidence="1">
    <location>
        <begin position="6"/>
        <end position="86"/>
    </location>
</feature>
<dbReference type="InterPro" id="IPR016181">
    <property type="entry name" value="Acyl_CoA_acyltransferase"/>
</dbReference>
<proteinExistence type="predicted"/>
<dbReference type="PANTHER" id="PTHR31435:SF9">
    <property type="entry name" value="PROTEIN NATD1"/>
    <property type="match status" value="1"/>
</dbReference>
<dbReference type="STRING" id="679937.Bcop_0861"/>
<keyword evidence="3" id="KW-1185">Reference proteome</keyword>
<evidence type="ECO:0000259" key="1">
    <source>
        <dbReference type="PROSITE" id="PS51729"/>
    </source>
</evidence>
<dbReference type="HOGENOM" id="CLU_132888_0_2_10"/>
<dbReference type="EMBL" id="CM001167">
    <property type="protein sequence ID" value="EGJ71074.1"/>
    <property type="molecule type" value="Genomic_DNA"/>
</dbReference>
<dbReference type="PROSITE" id="PS51729">
    <property type="entry name" value="GNAT_YJDJ"/>
    <property type="match status" value="1"/>
</dbReference>
<accession>F3ZTI4</accession>
<name>F3ZTI4_9BACE</name>
<reference evidence="2 3" key="1">
    <citation type="journal article" date="2011" name="Stand. Genomic Sci.">
        <title>Non-contiguous finished genome sequence of Bacteroides coprosuis type strain (PC139).</title>
        <authorList>
            <person name="Land M."/>
            <person name="Held B."/>
            <person name="Gronow S."/>
            <person name="Abt B."/>
            <person name="Lucas S."/>
            <person name="Del Rio T.G."/>
            <person name="Nolan M."/>
            <person name="Tice H."/>
            <person name="Cheng J.F."/>
            <person name="Pitluck S."/>
            <person name="Liolios K."/>
            <person name="Pagani I."/>
            <person name="Ivanova N."/>
            <person name="Mavromatis K."/>
            <person name="Mikhailova N."/>
            <person name="Pati A."/>
            <person name="Tapia R."/>
            <person name="Han C."/>
            <person name="Goodwin L."/>
            <person name="Chen A."/>
            <person name="Palaniappan K."/>
            <person name="Hauser L."/>
            <person name="Brambilla E.M."/>
            <person name="Rohde M."/>
            <person name="Goker M."/>
            <person name="Detter J.C."/>
            <person name="Woyke T."/>
            <person name="Bristow J."/>
            <person name="Eisen J.A."/>
            <person name="Markowitz V."/>
            <person name="Hugenholtz P."/>
            <person name="Kyrpides N.C."/>
            <person name="Klenk H.P."/>
            <person name="Lapidus A."/>
        </authorList>
    </citation>
    <scope>NUCLEOTIDE SEQUENCE [LARGE SCALE GENOMIC DNA]</scope>
    <source>
        <strain evidence="2 3">DSM 18011</strain>
    </source>
</reference>
<dbReference type="Pfam" id="PF14542">
    <property type="entry name" value="Acetyltransf_CG"/>
    <property type="match status" value="1"/>
</dbReference>
<dbReference type="InterPro" id="IPR031165">
    <property type="entry name" value="GNAT_YJDJ"/>
</dbReference>
<dbReference type="PANTHER" id="PTHR31435">
    <property type="entry name" value="PROTEIN NATD1"/>
    <property type="match status" value="1"/>
</dbReference>
<dbReference type="InterPro" id="IPR045057">
    <property type="entry name" value="Gcn5-rel_NAT"/>
</dbReference>
<dbReference type="Proteomes" id="UP000018439">
    <property type="component" value="Chromosome"/>
</dbReference>
<dbReference type="OrthoDB" id="1120671at2"/>
<evidence type="ECO:0000313" key="2">
    <source>
        <dbReference type="EMBL" id="EGJ71074.1"/>
    </source>
</evidence>
<gene>
    <name evidence="2" type="ORF">Bcop_0861</name>
</gene>
<organism evidence="2 3">
    <name type="scientific">Bacteroides coprosuis DSM 18011</name>
    <dbReference type="NCBI Taxonomy" id="679937"/>
    <lineage>
        <taxon>Bacteria</taxon>
        <taxon>Pseudomonadati</taxon>
        <taxon>Bacteroidota</taxon>
        <taxon>Bacteroidia</taxon>
        <taxon>Bacteroidales</taxon>
        <taxon>Bacteroidaceae</taxon>
        <taxon>Bacteroides</taxon>
    </lineage>
</organism>
<dbReference type="AlphaFoldDB" id="F3ZTI4"/>
<dbReference type="Gene3D" id="3.40.630.30">
    <property type="match status" value="1"/>
</dbReference>
<dbReference type="SUPFAM" id="SSF55729">
    <property type="entry name" value="Acyl-CoA N-acyltransferases (Nat)"/>
    <property type="match status" value="1"/>
</dbReference>
<dbReference type="eggNOG" id="COG2388">
    <property type="taxonomic scope" value="Bacteria"/>
</dbReference>